<reference evidence="1" key="1">
    <citation type="submission" date="2020-08" db="EMBL/GenBank/DDBJ databases">
        <title>Multicomponent nature underlies the extraordinary mechanical properties of spider dragline silk.</title>
        <authorList>
            <person name="Kono N."/>
            <person name="Nakamura H."/>
            <person name="Mori M."/>
            <person name="Yoshida Y."/>
            <person name="Ohtoshi R."/>
            <person name="Malay A.D."/>
            <person name="Moran D.A.P."/>
            <person name="Tomita M."/>
            <person name="Numata K."/>
            <person name="Arakawa K."/>
        </authorList>
    </citation>
    <scope>NUCLEOTIDE SEQUENCE</scope>
</reference>
<sequence length="89" mass="10265">MHPETTYPCSQDIAFDPFYRRSRTCEMYCFVRSVVMILLHTRIKDTECTGETQKISSSEKVKNNAGCKKKDVNAVLRLPLSFLIGFLKQ</sequence>
<evidence type="ECO:0000313" key="1">
    <source>
        <dbReference type="EMBL" id="GFT64089.1"/>
    </source>
</evidence>
<comment type="caution">
    <text evidence="1">The sequence shown here is derived from an EMBL/GenBank/DDBJ whole genome shotgun (WGS) entry which is preliminary data.</text>
</comment>
<proteinExistence type="predicted"/>
<dbReference type="AlphaFoldDB" id="A0A8X6TYP5"/>
<keyword evidence="2" id="KW-1185">Reference proteome</keyword>
<name>A0A8X6TYP5_NEPPI</name>
<dbReference type="Proteomes" id="UP000887013">
    <property type="component" value="Unassembled WGS sequence"/>
</dbReference>
<dbReference type="EMBL" id="BMAW01068369">
    <property type="protein sequence ID" value="GFT64089.1"/>
    <property type="molecule type" value="Genomic_DNA"/>
</dbReference>
<gene>
    <name evidence="1" type="ORF">NPIL_623591</name>
</gene>
<protein>
    <submittedName>
        <fullName evidence="1">Uncharacterized protein</fullName>
    </submittedName>
</protein>
<evidence type="ECO:0000313" key="2">
    <source>
        <dbReference type="Proteomes" id="UP000887013"/>
    </source>
</evidence>
<accession>A0A8X6TYP5</accession>
<organism evidence="1 2">
    <name type="scientific">Nephila pilipes</name>
    <name type="common">Giant wood spider</name>
    <name type="synonym">Nephila maculata</name>
    <dbReference type="NCBI Taxonomy" id="299642"/>
    <lineage>
        <taxon>Eukaryota</taxon>
        <taxon>Metazoa</taxon>
        <taxon>Ecdysozoa</taxon>
        <taxon>Arthropoda</taxon>
        <taxon>Chelicerata</taxon>
        <taxon>Arachnida</taxon>
        <taxon>Araneae</taxon>
        <taxon>Araneomorphae</taxon>
        <taxon>Entelegynae</taxon>
        <taxon>Araneoidea</taxon>
        <taxon>Nephilidae</taxon>
        <taxon>Nephila</taxon>
    </lineage>
</organism>